<evidence type="ECO:0008006" key="6">
    <source>
        <dbReference type="Google" id="ProtNLM"/>
    </source>
</evidence>
<dbReference type="STRING" id="887144.BJF91_09340"/>
<evidence type="ECO:0000313" key="2">
    <source>
        <dbReference type="EMBL" id="MBB4008009.1"/>
    </source>
</evidence>
<dbReference type="AlphaFoldDB" id="A0A1Q9A1B4"/>
<dbReference type="Proteomes" id="UP000544107">
    <property type="component" value="Unassembled WGS sequence"/>
</dbReference>
<dbReference type="Proteomes" id="UP000185598">
    <property type="component" value="Unassembled WGS sequence"/>
</dbReference>
<accession>A0A1Q9A1B4</accession>
<evidence type="ECO:0000313" key="5">
    <source>
        <dbReference type="Proteomes" id="UP000544107"/>
    </source>
</evidence>
<gene>
    <name evidence="3" type="ORF">BJF91_09340</name>
    <name evidence="2" type="ORF">GGQ71_002272</name>
</gene>
<organism evidence="3 4">
    <name type="scientific">Allorhizobium taibaishanense</name>
    <dbReference type="NCBI Taxonomy" id="887144"/>
    <lineage>
        <taxon>Bacteria</taxon>
        <taxon>Pseudomonadati</taxon>
        <taxon>Pseudomonadota</taxon>
        <taxon>Alphaproteobacteria</taxon>
        <taxon>Hyphomicrobiales</taxon>
        <taxon>Rhizobiaceae</taxon>
        <taxon>Rhizobium/Agrobacterium group</taxon>
        <taxon>Allorhizobium</taxon>
    </lineage>
</organism>
<comment type="caution">
    <text evidence="3">The sequence shown here is derived from an EMBL/GenBank/DDBJ whole genome shotgun (WGS) entry which is preliminary data.</text>
</comment>
<keyword evidence="1" id="KW-0732">Signal</keyword>
<sequence>MSRIIKISLVTILSITAMTGISHAAMSAADKALATDHNPRFMINTPDEIQKHDQFQDFLGSLTPSSPEAREVQTAIRENPALRRQLLSRNVELKNVIYADEASDGSFVIWVR</sequence>
<keyword evidence="4" id="KW-1185">Reference proteome</keyword>
<evidence type="ECO:0000256" key="1">
    <source>
        <dbReference type="SAM" id="SignalP"/>
    </source>
</evidence>
<reference evidence="3 4" key="1">
    <citation type="submission" date="2016-09" db="EMBL/GenBank/DDBJ databases">
        <title>Rhizobium oryziradicis sp. nov., isolated from the root of rice.</title>
        <authorList>
            <person name="Zhao J."/>
            <person name="Zhang X."/>
        </authorList>
    </citation>
    <scope>NUCLEOTIDE SEQUENCE [LARGE SCALE GENOMIC DNA]</scope>
    <source>
        <strain evidence="3 4">14971</strain>
    </source>
</reference>
<evidence type="ECO:0000313" key="4">
    <source>
        <dbReference type="Proteomes" id="UP000185598"/>
    </source>
</evidence>
<name>A0A1Q9A1B4_9HYPH</name>
<dbReference type="EMBL" id="MKIN01000024">
    <property type="protein sequence ID" value="OLP48319.1"/>
    <property type="molecule type" value="Genomic_DNA"/>
</dbReference>
<proteinExistence type="predicted"/>
<reference evidence="2 5" key="2">
    <citation type="submission" date="2020-08" db="EMBL/GenBank/DDBJ databases">
        <title>Genomic Encyclopedia of Type Strains, Phase IV (KMG-IV): sequencing the most valuable type-strain genomes for metagenomic binning, comparative biology and taxonomic classification.</title>
        <authorList>
            <person name="Goeker M."/>
        </authorList>
    </citation>
    <scope>NUCLEOTIDE SEQUENCE [LARGE SCALE GENOMIC DNA]</scope>
    <source>
        <strain evidence="2 5">DSM 100021</strain>
    </source>
</reference>
<feature type="chain" id="PRO_5044564251" description="Inhibitor I9 domain-containing protein" evidence="1">
    <location>
        <begin position="25"/>
        <end position="112"/>
    </location>
</feature>
<evidence type="ECO:0000313" key="3">
    <source>
        <dbReference type="EMBL" id="OLP48319.1"/>
    </source>
</evidence>
<dbReference type="OrthoDB" id="8277777at2"/>
<feature type="signal peptide" evidence="1">
    <location>
        <begin position="1"/>
        <end position="24"/>
    </location>
</feature>
<dbReference type="EMBL" id="JACIED010000002">
    <property type="protein sequence ID" value="MBB4008009.1"/>
    <property type="molecule type" value="Genomic_DNA"/>
</dbReference>
<dbReference type="RefSeq" id="WP_075616373.1">
    <property type="nucleotide sequence ID" value="NZ_JACIED010000002.1"/>
</dbReference>
<protein>
    <recommendedName>
        <fullName evidence="6">Inhibitor I9 domain-containing protein</fullName>
    </recommendedName>
</protein>